<evidence type="ECO:0000256" key="2">
    <source>
        <dbReference type="ARBA" id="ARBA00022833"/>
    </source>
</evidence>
<dbReference type="SUPFAM" id="SSF51735">
    <property type="entry name" value="NAD(P)-binding Rossmann-fold domains"/>
    <property type="match status" value="1"/>
</dbReference>
<dbReference type="CDD" id="cd08236">
    <property type="entry name" value="sugar_DH"/>
    <property type="match status" value="1"/>
</dbReference>
<dbReference type="InterPro" id="IPR011032">
    <property type="entry name" value="GroES-like_sf"/>
</dbReference>
<protein>
    <submittedName>
        <fullName evidence="6">Alcohol dehydrogenase GroES-like domain protein</fullName>
        <ecNumber evidence="6">1.-.-.-</ecNumber>
    </submittedName>
    <submittedName>
        <fullName evidence="7">Galactitol-1-phosphate 5-dehydrogenase</fullName>
    </submittedName>
</protein>
<keyword evidence="2 4" id="KW-0862">Zinc</keyword>
<evidence type="ECO:0000313" key="7">
    <source>
        <dbReference type="EMBL" id="CEJ09294.1"/>
    </source>
</evidence>
<dbReference type="InterPro" id="IPR002328">
    <property type="entry name" value="ADH_Zn_CS"/>
</dbReference>
<dbReference type="PANTHER" id="PTHR43401">
    <property type="entry name" value="L-THREONINE 3-DEHYDROGENASE"/>
    <property type="match status" value="1"/>
</dbReference>
<dbReference type="GO" id="GO:0016491">
    <property type="term" value="F:oxidoreductase activity"/>
    <property type="evidence" value="ECO:0007669"/>
    <property type="project" value="UniProtKB-KW"/>
</dbReference>
<reference evidence="7" key="1">
    <citation type="submission" date="2014-11" db="EMBL/GenBank/DDBJ databases">
        <authorList>
            <person name="Hornung B.V."/>
        </authorList>
    </citation>
    <scope>NUCLEOTIDE SEQUENCE</scope>
    <source>
        <strain evidence="7">INE</strain>
    </source>
</reference>
<comment type="cofactor">
    <cofactor evidence="4">
        <name>Zn(2+)</name>
        <dbReference type="ChEBI" id="CHEBI:29105"/>
    </cofactor>
</comment>
<organism evidence="6">
    <name type="scientific">Acididesulfobacillus acetoxydans</name>
    <dbReference type="NCBI Taxonomy" id="1561005"/>
    <lineage>
        <taxon>Bacteria</taxon>
        <taxon>Bacillati</taxon>
        <taxon>Bacillota</taxon>
        <taxon>Clostridia</taxon>
        <taxon>Eubacteriales</taxon>
        <taxon>Peptococcaceae</taxon>
        <taxon>Acididesulfobacillus</taxon>
    </lineage>
</organism>
<reference evidence="6" key="2">
    <citation type="submission" date="2020-01" db="EMBL/GenBank/DDBJ databases">
        <authorList>
            <person name="Hornung B."/>
        </authorList>
    </citation>
    <scope>NUCLEOTIDE SEQUENCE</scope>
    <source>
        <strain evidence="6">PacBioINE</strain>
    </source>
</reference>
<dbReference type="InterPro" id="IPR050129">
    <property type="entry name" value="Zn_alcohol_dh"/>
</dbReference>
<dbReference type="RefSeq" id="WP_240984444.1">
    <property type="nucleotide sequence ID" value="NZ_CDGJ01000123.1"/>
</dbReference>
<evidence type="ECO:0000256" key="3">
    <source>
        <dbReference type="ARBA" id="ARBA00023002"/>
    </source>
</evidence>
<evidence type="ECO:0000313" key="8">
    <source>
        <dbReference type="Proteomes" id="UP001071230"/>
    </source>
</evidence>
<name>A0A8S0VWG3_9FIRM</name>
<evidence type="ECO:0000256" key="4">
    <source>
        <dbReference type="RuleBase" id="RU361277"/>
    </source>
</evidence>
<gene>
    <name evidence="6" type="ORF">DEACI_1496</name>
    <name evidence="7" type="ORF">DEACI_3778</name>
</gene>
<dbReference type="EC" id="1.-.-.-" evidence="6"/>
<keyword evidence="3 6" id="KW-0560">Oxidoreductase</keyword>
<dbReference type="PANTHER" id="PTHR43401:SF2">
    <property type="entry name" value="L-THREONINE 3-DEHYDROGENASE"/>
    <property type="match status" value="1"/>
</dbReference>
<dbReference type="Proteomes" id="UP001071230">
    <property type="component" value="Unassembled WGS sequence"/>
</dbReference>
<dbReference type="InterPro" id="IPR013154">
    <property type="entry name" value="ADH-like_N"/>
</dbReference>
<feature type="domain" description="Enoyl reductase (ER)" evidence="5">
    <location>
        <begin position="10"/>
        <end position="345"/>
    </location>
</feature>
<accession>A0A8S0VWG3</accession>
<dbReference type="AlphaFoldDB" id="A0A8S0VWG3"/>
<dbReference type="Pfam" id="PF08240">
    <property type="entry name" value="ADH_N"/>
    <property type="match status" value="1"/>
</dbReference>
<dbReference type="KEGG" id="aacx:DEACI_1496"/>
<evidence type="ECO:0000313" key="6">
    <source>
        <dbReference type="EMBL" id="CAA7600843.1"/>
    </source>
</evidence>
<evidence type="ECO:0000259" key="5">
    <source>
        <dbReference type="SMART" id="SM00829"/>
    </source>
</evidence>
<sequence length="352" mass="37877">MKAVRLYKAGDLRVEDVELTPLKPLEVLVKTKYVGVCGSDIPRVLREGAHKAPLTIGHEFSGEVVDIGSDVVGWQKGARVTAPPLIPCNTCTWCQEGEYSLCSEYNYLGSRTDGAMAEFVKVPVTNLLLLPDKVSFRQGALTDPAANAMHAIIRGCGITSNDSVAVFGLGSIGLFAVQIAKILGSDTIAAIDIESSKVELAKKLGANIGINSSLDDPIETLNSLTNGRGMSLVLDMSGSPIAQNQAVLAAAKRGRVVYVGISHSKLELSDASVDRLLRYEITISGSWNSFSAPFPGREWTDALGYMERGLLLADPIVSYEFSLDQAPSVFDQIRDKSITFNKILFTPEARVL</sequence>
<dbReference type="InterPro" id="IPR036291">
    <property type="entry name" value="NAD(P)-bd_dom_sf"/>
</dbReference>
<dbReference type="EMBL" id="LR746496">
    <property type="protein sequence ID" value="CAA7600843.1"/>
    <property type="molecule type" value="Genomic_DNA"/>
</dbReference>
<keyword evidence="1 4" id="KW-0479">Metal-binding</keyword>
<dbReference type="GO" id="GO:0008270">
    <property type="term" value="F:zinc ion binding"/>
    <property type="evidence" value="ECO:0007669"/>
    <property type="project" value="InterPro"/>
</dbReference>
<dbReference type="SUPFAM" id="SSF50129">
    <property type="entry name" value="GroES-like"/>
    <property type="match status" value="1"/>
</dbReference>
<comment type="similarity">
    <text evidence="4">Belongs to the zinc-containing alcohol dehydrogenase family.</text>
</comment>
<dbReference type="Proteomes" id="UP000836597">
    <property type="component" value="Chromosome"/>
</dbReference>
<dbReference type="PROSITE" id="PS00059">
    <property type="entry name" value="ADH_ZINC"/>
    <property type="match status" value="1"/>
</dbReference>
<proteinExistence type="inferred from homology"/>
<dbReference type="Pfam" id="PF00107">
    <property type="entry name" value="ADH_zinc_N"/>
    <property type="match status" value="1"/>
</dbReference>
<dbReference type="Gene3D" id="3.40.50.720">
    <property type="entry name" value="NAD(P)-binding Rossmann-like Domain"/>
    <property type="match status" value="1"/>
</dbReference>
<dbReference type="Gene3D" id="3.90.180.10">
    <property type="entry name" value="Medium-chain alcohol dehydrogenases, catalytic domain"/>
    <property type="match status" value="1"/>
</dbReference>
<dbReference type="EMBL" id="CDGJ01000123">
    <property type="protein sequence ID" value="CEJ09294.1"/>
    <property type="molecule type" value="Genomic_DNA"/>
</dbReference>
<dbReference type="InterPro" id="IPR013149">
    <property type="entry name" value="ADH-like_C"/>
</dbReference>
<evidence type="ECO:0000256" key="1">
    <source>
        <dbReference type="ARBA" id="ARBA00022723"/>
    </source>
</evidence>
<dbReference type="InterPro" id="IPR020843">
    <property type="entry name" value="ER"/>
</dbReference>
<dbReference type="SMART" id="SM00829">
    <property type="entry name" value="PKS_ER"/>
    <property type="match status" value="1"/>
</dbReference>
<keyword evidence="8" id="KW-1185">Reference proteome</keyword>